<proteinExistence type="predicted"/>
<evidence type="ECO:0000313" key="2">
    <source>
        <dbReference type="EMBL" id="MUN41448.1"/>
    </source>
</evidence>
<name>A0A7K1LAK2_9ACTN</name>
<reference evidence="2 3" key="1">
    <citation type="submission" date="2019-11" db="EMBL/GenBank/DDBJ databases">
        <authorList>
            <person name="Cao P."/>
        </authorList>
    </citation>
    <scope>NUCLEOTIDE SEQUENCE [LARGE SCALE GENOMIC DNA]</scope>
    <source>
        <strain evidence="2 3">NEAU-AAG5</strain>
    </source>
</reference>
<evidence type="ECO:0000256" key="1">
    <source>
        <dbReference type="SAM" id="Phobius"/>
    </source>
</evidence>
<dbReference type="Proteomes" id="UP000432015">
    <property type="component" value="Unassembled WGS sequence"/>
</dbReference>
<sequence length="169" mass="18174">MIRKLLDLSSVTATAIAIGATAGVIAGQVSAILGWAAYRLAGWSARRRYADTRAAERRRWTGLIDNIPGDPLKFVVAVVLTAACLGVIAVRHRRRLVFVAAAVPVAVSLVAAREASRDVDRAAHAEARTYCLTERLPGESSEVCVSRRAEEIREQSWAQAQATSLAILP</sequence>
<protein>
    <submittedName>
        <fullName evidence="2">Uncharacterized protein</fullName>
    </submittedName>
</protein>
<keyword evidence="3" id="KW-1185">Reference proteome</keyword>
<evidence type="ECO:0000313" key="3">
    <source>
        <dbReference type="Proteomes" id="UP000432015"/>
    </source>
</evidence>
<feature type="transmembrane region" description="Helical" evidence="1">
    <location>
        <begin position="72"/>
        <end position="90"/>
    </location>
</feature>
<dbReference type="RefSeq" id="WP_156220619.1">
    <property type="nucleotide sequence ID" value="NZ_WOFH01000014.1"/>
</dbReference>
<comment type="caution">
    <text evidence="2">The sequence shown here is derived from an EMBL/GenBank/DDBJ whole genome shotgun (WGS) entry which is preliminary data.</text>
</comment>
<feature type="transmembrane region" description="Helical" evidence="1">
    <location>
        <begin position="12"/>
        <end position="38"/>
    </location>
</feature>
<dbReference type="EMBL" id="WOFH01000014">
    <property type="protein sequence ID" value="MUN41448.1"/>
    <property type="molecule type" value="Genomic_DNA"/>
</dbReference>
<gene>
    <name evidence="2" type="ORF">GNZ18_33375</name>
</gene>
<dbReference type="AlphaFoldDB" id="A0A7K1LAK2"/>
<keyword evidence="1" id="KW-0812">Transmembrane</keyword>
<accession>A0A7K1LAK2</accession>
<keyword evidence="1" id="KW-1133">Transmembrane helix</keyword>
<organism evidence="2 3">
    <name type="scientific">Actinomadura litoris</name>
    <dbReference type="NCBI Taxonomy" id="2678616"/>
    <lineage>
        <taxon>Bacteria</taxon>
        <taxon>Bacillati</taxon>
        <taxon>Actinomycetota</taxon>
        <taxon>Actinomycetes</taxon>
        <taxon>Streptosporangiales</taxon>
        <taxon>Thermomonosporaceae</taxon>
        <taxon>Actinomadura</taxon>
    </lineage>
</organism>
<keyword evidence="1" id="KW-0472">Membrane</keyword>